<dbReference type="Pfam" id="PF00472">
    <property type="entry name" value="RF-1"/>
    <property type="match status" value="1"/>
</dbReference>
<evidence type="ECO:0000259" key="4">
    <source>
        <dbReference type="PROSITE" id="PS00745"/>
    </source>
</evidence>
<evidence type="ECO:0000256" key="2">
    <source>
        <dbReference type="ARBA" id="ARBA00022481"/>
    </source>
</evidence>
<dbReference type="Pfam" id="PF03462">
    <property type="entry name" value="PCRF"/>
    <property type="match status" value="1"/>
</dbReference>
<feature type="domain" description="Prokaryotic-type class I peptide chain release factors" evidence="4">
    <location>
        <begin position="194"/>
        <end position="210"/>
    </location>
</feature>
<dbReference type="Gene3D" id="3.30.70.1660">
    <property type="match status" value="1"/>
</dbReference>
<accession>A0A1G2NC28</accession>
<reference evidence="5 6" key="1">
    <citation type="journal article" date="2016" name="Nat. Commun.">
        <title>Thousands of microbial genomes shed light on interconnected biogeochemical processes in an aquifer system.</title>
        <authorList>
            <person name="Anantharaman K."/>
            <person name="Brown C.T."/>
            <person name="Hug L.A."/>
            <person name="Sharon I."/>
            <person name="Castelle C.J."/>
            <person name="Probst A.J."/>
            <person name="Thomas B.C."/>
            <person name="Singh A."/>
            <person name="Wilkins M.J."/>
            <person name="Karaoz U."/>
            <person name="Brodie E.L."/>
            <person name="Williams K.H."/>
            <person name="Hubbard S.S."/>
            <person name="Banfield J.F."/>
        </authorList>
    </citation>
    <scope>NUCLEOTIDE SEQUENCE [LARGE SCALE GENOMIC DNA]</scope>
</reference>
<dbReference type="AlphaFoldDB" id="A0A1G2NC28"/>
<evidence type="ECO:0000256" key="3">
    <source>
        <dbReference type="ARBA" id="ARBA00022917"/>
    </source>
</evidence>
<dbReference type="Gene3D" id="3.30.160.20">
    <property type="match status" value="1"/>
</dbReference>
<dbReference type="SMART" id="SM00937">
    <property type="entry name" value="PCRF"/>
    <property type="match status" value="1"/>
</dbReference>
<dbReference type="STRING" id="1802319.A2928_01755"/>
<protein>
    <submittedName>
        <fullName evidence="5">Peptide chain release factor 1</fullName>
    </submittedName>
</protein>
<comment type="similarity">
    <text evidence="1">Belongs to the prokaryotic/mitochondrial release factor family.</text>
</comment>
<dbReference type="GO" id="GO:0003747">
    <property type="term" value="F:translation release factor activity"/>
    <property type="evidence" value="ECO:0007669"/>
    <property type="project" value="InterPro"/>
</dbReference>
<proteinExistence type="inferred from homology"/>
<keyword evidence="3" id="KW-0648">Protein biosynthesis</keyword>
<keyword evidence="2" id="KW-0488">Methylation</keyword>
<name>A0A1G2NC28_9BACT</name>
<dbReference type="InterPro" id="IPR045853">
    <property type="entry name" value="Pep_chain_release_fac_I_sf"/>
</dbReference>
<evidence type="ECO:0000313" key="5">
    <source>
        <dbReference type="EMBL" id="OHA33657.1"/>
    </source>
</evidence>
<dbReference type="InterPro" id="IPR000352">
    <property type="entry name" value="Pep_chain_release_fac_I"/>
</dbReference>
<dbReference type="EMBL" id="MHRX01000028">
    <property type="protein sequence ID" value="OHA33657.1"/>
    <property type="molecule type" value="Genomic_DNA"/>
</dbReference>
<evidence type="ECO:0000313" key="6">
    <source>
        <dbReference type="Proteomes" id="UP000176221"/>
    </source>
</evidence>
<dbReference type="PROSITE" id="PS00745">
    <property type="entry name" value="RF_PROK_I"/>
    <property type="match status" value="1"/>
</dbReference>
<gene>
    <name evidence="5" type="ORF">A2928_01755</name>
</gene>
<dbReference type="InterPro" id="IPR050057">
    <property type="entry name" value="Prokaryotic/Mito_RF"/>
</dbReference>
<evidence type="ECO:0000256" key="1">
    <source>
        <dbReference type="ARBA" id="ARBA00010835"/>
    </source>
</evidence>
<dbReference type="FunFam" id="3.30.160.20:FF:000004">
    <property type="entry name" value="Peptide chain release factor 1"/>
    <property type="match status" value="1"/>
</dbReference>
<dbReference type="Proteomes" id="UP000176221">
    <property type="component" value="Unassembled WGS sequence"/>
</dbReference>
<sequence length="324" mass="36333">MDLTKYKENYKTSYLAETLDRLLKEEVEMKNLAASDPSMEDMAKEELANIDVQKDAILKQMDDILAFDKVEEEYPSDLVLEVRAGAGGEEAALFAEQLAGMYLKFAESEGWQTKKLAESESSLGGFKEASYEISGKDCYAKLRFETGVHRIQRVPATEKTGRVHTSTASVAILPIRKKAKFEINPADVDVEFSRSGGAGGQNVNKVETAVRLIHKPTGIDVRCTSERSQLKNREKALAILSAKLEQRHEEEIHSTLSKERKDQIGTASRSEKIRTYNILQDRVTDHRIKESWHNIMGILRGEIKPVIEALTSASNEEKSSEIAR</sequence>
<dbReference type="SUPFAM" id="SSF75620">
    <property type="entry name" value="Release factor"/>
    <property type="match status" value="1"/>
</dbReference>
<dbReference type="InterPro" id="IPR005139">
    <property type="entry name" value="PCRF"/>
</dbReference>
<dbReference type="PANTHER" id="PTHR43804">
    <property type="entry name" value="LD18447P"/>
    <property type="match status" value="1"/>
</dbReference>
<comment type="caution">
    <text evidence="5">The sequence shown here is derived from an EMBL/GenBank/DDBJ whole genome shotgun (WGS) entry which is preliminary data.</text>
</comment>
<dbReference type="GO" id="GO:0005737">
    <property type="term" value="C:cytoplasm"/>
    <property type="evidence" value="ECO:0007669"/>
    <property type="project" value="UniProtKB-ARBA"/>
</dbReference>
<dbReference type="PANTHER" id="PTHR43804:SF8">
    <property type="entry name" value="PEPTIDE CHAIN RELEASE FACTOR APG3, CHLOROPLASTIC"/>
    <property type="match status" value="1"/>
</dbReference>
<organism evidence="5 6">
    <name type="scientific">Candidatus Taylorbacteria bacterium RIFCSPLOWO2_01_FULL_45_15b</name>
    <dbReference type="NCBI Taxonomy" id="1802319"/>
    <lineage>
        <taxon>Bacteria</taxon>
        <taxon>Candidatus Tayloriibacteriota</taxon>
    </lineage>
</organism>